<keyword evidence="1 2" id="KW-0677">Repeat</keyword>
<evidence type="ECO:0000256" key="1">
    <source>
        <dbReference type="ARBA" id="ARBA00022737"/>
    </source>
</evidence>
<comment type="function">
    <text evidence="2">Binds amino acids.</text>
</comment>
<dbReference type="AlphaFoldDB" id="A0A9Q1MSS7"/>
<sequence length="169" mass="19138">MILVIDDSNRRELSYILGPLSLRFCVNKHGILLEMVQVLTDLDLLILRSYICSNGGWLMDVFHVTDQLGNKITDESLINYIEQAICTSRRGSREVQTCIGRNVRPRHVSMEHTAIEMTGTDRPGLMSEISAVLAELGCHVSGAVAWTQSERRRMTQNLMAATERRYPMD</sequence>
<comment type="caution">
    <text evidence="3">The sequence shown here is derived from an EMBL/GenBank/DDBJ whole genome shotgun (WGS) entry which is preliminary data.</text>
</comment>
<dbReference type="OrthoDB" id="1745678at2759"/>
<accession>A0A9Q1MSS7</accession>
<protein>
    <recommendedName>
        <fullName evidence="2">ACT domain-containing protein ACR</fullName>
    </recommendedName>
    <alternativeName>
        <fullName evidence="2">Protein ACT DOMAIN REPEATS</fullName>
    </alternativeName>
</protein>
<keyword evidence="4" id="KW-1185">Reference proteome</keyword>
<evidence type="ECO:0000313" key="3">
    <source>
        <dbReference type="EMBL" id="KAJ8567364.1"/>
    </source>
</evidence>
<dbReference type="PANTHER" id="PTHR31096">
    <property type="entry name" value="ACT DOMAIN-CONTAINING PROTEIN ACR4-RELATED"/>
    <property type="match status" value="1"/>
</dbReference>
<organism evidence="3 4">
    <name type="scientific">Anisodus acutangulus</name>
    <dbReference type="NCBI Taxonomy" id="402998"/>
    <lineage>
        <taxon>Eukaryota</taxon>
        <taxon>Viridiplantae</taxon>
        <taxon>Streptophyta</taxon>
        <taxon>Embryophyta</taxon>
        <taxon>Tracheophyta</taxon>
        <taxon>Spermatophyta</taxon>
        <taxon>Magnoliopsida</taxon>
        <taxon>eudicotyledons</taxon>
        <taxon>Gunneridae</taxon>
        <taxon>Pentapetalae</taxon>
        <taxon>asterids</taxon>
        <taxon>lamiids</taxon>
        <taxon>Solanales</taxon>
        <taxon>Solanaceae</taxon>
        <taxon>Solanoideae</taxon>
        <taxon>Hyoscyameae</taxon>
        <taxon>Anisodus</taxon>
    </lineage>
</organism>
<gene>
    <name evidence="3" type="ORF">K7X08_019572</name>
</gene>
<dbReference type="Gene3D" id="3.30.70.260">
    <property type="match status" value="1"/>
</dbReference>
<dbReference type="PANTHER" id="PTHR31096:SF7">
    <property type="entry name" value="ACT DOMAIN-CONTAINING PROTEIN ACR1"/>
    <property type="match status" value="1"/>
</dbReference>
<dbReference type="InterPro" id="IPR045865">
    <property type="entry name" value="ACT-like_dom_sf"/>
</dbReference>
<dbReference type="SUPFAM" id="SSF55021">
    <property type="entry name" value="ACT-like"/>
    <property type="match status" value="2"/>
</dbReference>
<evidence type="ECO:0000313" key="4">
    <source>
        <dbReference type="Proteomes" id="UP001152561"/>
    </source>
</evidence>
<reference evidence="4" key="1">
    <citation type="journal article" date="2023" name="Proc. Natl. Acad. Sci. U.S.A.">
        <title>Genomic and structural basis for evolution of tropane alkaloid biosynthesis.</title>
        <authorList>
            <person name="Wanga Y.-J."/>
            <person name="Taina T."/>
            <person name="Yua J.-Y."/>
            <person name="Lia J."/>
            <person name="Xua B."/>
            <person name="Chenc J."/>
            <person name="D'Auriad J.C."/>
            <person name="Huanga J.-P."/>
            <person name="Huanga S.-X."/>
        </authorList>
    </citation>
    <scope>NUCLEOTIDE SEQUENCE [LARGE SCALE GENOMIC DNA]</scope>
    <source>
        <strain evidence="4">cv. KIB-2019</strain>
    </source>
</reference>
<dbReference type="Proteomes" id="UP001152561">
    <property type="component" value="Unassembled WGS sequence"/>
</dbReference>
<dbReference type="Pfam" id="PF13740">
    <property type="entry name" value="ACT_6"/>
    <property type="match status" value="1"/>
</dbReference>
<dbReference type="GO" id="GO:0016597">
    <property type="term" value="F:amino acid binding"/>
    <property type="evidence" value="ECO:0007669"/>
    <property type="project" value="UniProtKB-UniRule"/>
</dbReference>
<name>A0A9Q1MSS7_9SOLA</name>
<evidence type="ECO:0000256" key="2">
    <source>
        <dbReference type="RuleBase" id="RU369043"/>
    </source>
</evidence>
<proteinExistence type="predicted"/>
<dbReference type="EMBL" id="JAJAGQ010000003">
    <property type="protein sequence ID" value="KAJ8567364.1"/>
    <property type="molecule type" value="Genomic_DNA"/>
</dbReference>
<dbReference type="InterPro" id="IPR040217">
    <property type="entry name" value="ACR1-12"/>
</dbReference>